<gene>
    <name evidence="8" type="ORF">FTRO_0011760</name>
</gene>
<dbReference type="AlphaFoldDB" id="A0A3F3GWH1"/>
<keyword evidence="3 6" id="KW-0032">Aminotransferase</keyword>
<dbReference type="PANTHER" id="PTHR46383:SF4">
    <property type="entry name" value="AMINOTRANSFERASE"/>
    <property type="match status" value="1"/>
</dbReference>
<keyword evidence="4 6" id="KW-0808">Transferase</keyword>
<evidence type="ECO:0000256" key="1">
    <source>
        <dbReference type="ARBA" id="ARBA00001933"/>
    </source>
</evidence>
<evidence type="ECO:0000256" key="2">
    <source>
        <dbReference type="ARBA" id="ARBA00007441"/>
    </source>
</evidence>
<dbReference type="GO" id="GO:0030170">
    <property type="term" value="F:pyridoxal phosphate binding"/>
    <property type="evidence" value="ECO:0007669"/>
    <property type="project" value="InterPro"/>
</dbReference>
<dbReference type="InterPro" id="IPR015424">
    <property type="entry name" value="PyrdxlP-dep_Trfase"/>
</dbReference>
<dbReference type="RefSeq" id="WP_059393154.1">
    <property type="nucleotide sequence ID" value="NZ_DF968078.1"/>
</dbReference>
<accession>A0A3F3GWH1</accession>
<dbReference type="Pfam" id="PF00155">
    <property type="entry name" value="Aminotran_1_2"/>
    <property type="match status" value="1"/>
</dbReference>
<dbReference type="PANTHER" id="PTHR46383">
    <property type="entry name" value="ASPARTATE AMINOTRANSFERASE"/>
    <property type="match status" value="1"/>
</dbReference>
<dbReference type="InterPro" id="IPR050596">
    <property type="entry name" value="AspAT/PAT-like"/>
</dbReference>
<dbReference type="InterPro" id="IPR004839">
    <property type="entry name" value="Aminotransferase_I/II_large"/>
</dbReference>
<comment type="cofactor">
    <cofactor evidence="1 6">
        <name>pyridoxal 5'-phosphate</name>
        <dbReference type="ChEBI" id="CHEBI:597326"/>
    </cofactor>
</comment>
<keyword evidence="5" id="KW-0663">Pyridoxal phosphate</keyword>
<name>A0A3F3GWH1_9LACO</name>
<dbReference type="GO" id="GO:0008483">
    <property type="term" value="F:transaminase activity"/>
    <property type="evidence" value="ECO:0007669"/>
    <property type="project" value="UniProtKB-KW"/>
</dbReference>
<organism evidence="8">
    <name type="scientific">Fructobacillus tropaeoli</name>
    <dbReference type="NCBI Taxonomy" id="709323"/>
    <lineage>
        <taxon>Bacteria</taxon>
        <taxon>Bacillati</taxon>
        <taxon>Bacillota</taxon>
        <taxon>Bacilli</taxon>
        <taxon>Lactobacillales</taxon>
        <taxon>Lactobacillaceae</taxon>
        <taxon>Fructobacillus</taxon>
    </lineage>
</organism>
<dbReference type="InterPro" id="IPR015421">
    <property type="entry name" value="PyrdxlP-dep_Trfase_major"/>
</dbReference>
<dbReference type="SUPFAM" id="SSF53383">
    <property type="entry name" value="PLP-dependent transferases"/>
    <property type="match status" value="1"/>
</dbReference>
<evidence type="ECO:0000256" key="4">
    <source>
        <dbReference type="ARBA" id="ARBA00022679"/>
    </source>
</evidence>
<dbReference type="Gene3D" id="3.40.640.10">
    <property type="entry name" value="Type I PLP-dependent aspartate aminotransferase-like (Major domain)"/>
    <property type="match status" value="1"/>
</dbReference>
<evidence type="ECO:0000256" key="5">
    <source>
        <dbReference type="ARBA" id="ARBA00022898"/>
    </source>
</evidence>
<reference evidence="8" key="1">
    <citation type="journal article" date="2015" name="BMC Genomics">
        <title>Comparative genomics of Fructobacillus spp. and Leuconostoc spp. reveals niche-specific evolution of Fructobacillus spp.</title>
        <authorList>
            <person name="Endo A."/>
            <person name="Tanizawa Y."/>
            <person name="Tanaka N."/>
            <person name="Maeno S."/>
            <person name="Kumar H."/>
            <person name="Shiwa Y."/>
            <person name="Okada S."/>
            <person name="Yoshikawa H."/>
            <person name="Dicks L."/>
            <person name="Nakagawa J."/>
            <person name="Arita M."/>
        </authorList>
    </citation>
    <scope>NUCLEOTIDE SEQUENCE [LARGE SCALE GENOMIC DNA]</scope>
    <source>
        <strain evidence="8">F214-1</strain>
    </source>
</reference>
<dbReference type="PROSITE" id="PS00105">
    <property type="entry name" value="AA_TRANSFER_CLASS_1"/>
    <property type="match status" value="1"/>
</dbReference>
<evidence type="ECO:0000259" key="7">
    <source>
        <dbReference type="Pfam" id="PF00155"/>
    </source>
</evidence>
<dbReference type="STRING" id="709323.GCA_001047135_00174"/>
<feature type="domain" description="Aminotransferase class I/classII large" evidence="7">
    <location>
        <begin position="36"/>
        <end position="385"/>
    </location>
</feature>
<comment type="similarity">
    <text evidence="2 6">Belongs to the class-I pyridoxal-phosphate-dependent aminotransferase family.</text>
</comment>
<proteinExistence type="inferred from homology"/>
<dbReference type="InterPro" id="IPR004838">
    <property type="entry name" value="NHTrfase_class1_PyrdxlP-BS"/>
</dbReference>
<evidence type="ECO:0000313" key="8">
    <source>
        <dbReference type="EMBL" id="GAP03631.1"/>
    </source>
</evidence>
<dbReference type="EC" id="2.6.1.-" evidence="6"/>
<dbReference type="GO" id="GO:0006520">
    <property type="term" value="P:amino acid metabolic process"/>
    <property type="evidence" value="ECO:0007669"/>
    <property type="project" value="InterPro"/>
</dbReference>
<evidence type="ECO:0000256" key="3">
    <source>
        <dbReference type="ARBA" id="ARBA00022576"/>
    </source>
</evidence>
<sequence>MVQVKESLSKQYNQLFEIVPPAAIRAVDIKLSAVPDIIKLTLGEPDFAVPDVVKEAVKKAVDDNDSHYAPSQGTLALRHAISDYVHERLSGPVYDPESEISVTIGASEAIYDSLSALFNRGETILVPTPTFCFYQAEALRLGLKVVEINTAPSYLFTAEMFEKVIQEHPEAKGLVLNFPGNPTGVTYDEQELKDLAAAIKKTDVLVISDEIYAELTYGQTHKSITNYIPEQTILIGGLSKSHAMTGYRVGYIACPKALMKMVGLAHSGVVTTAPGPMMAGALAALTVARDAPKEMRDIYQKRRDIVLAGLQEAGFTAPTPKGAFYIFAKIPDFLPQDDEAFVYELGEKAKVGTIPGSVFGIGGEGHIRISYATSTEKLEEAMKRVIAYAKAAKEATELSPAE</sequence>
<protein>
    <recommendedName>
        <fullName evidence="6">Aminotransferase</fullName>
        <ecNumber evidence="6">2.6.1.-</ecNumber>
    </recommendedName>
</protein>
<dbReference type="CDD" id="cd00609">
    <property type="entry name" value="AAT_like"/>
    <property type="match status" value="1"/>
</dbReference>
<evidence type="ECO:0000256" key="6">
    <source>
        <dbReference type="RuleBase" id="RU000481"/>
    </source>
</evidence>
<dbReference type="EMBL" id="DF968078">
    <property type="protein sequence ID" value="GAP03631.1"/>
    <property type="molecule type" value="Genomic_DNA"/>
</dbReference>
<dbReference type="Proteomes" id="UP000064514">
    <property type="component" value="Unassembled WGS sequence"/>
</dbReference>